<evidence type="ECO:0000313" key="2">
    <source>
        <dbReference type="EMBL" id="KAK8072699.1"/>
    </source>
</evidence>
<organism evidence="2 3">
    <name type="scientific">Apiospora saccharicola</name>
    <dbReference type="NCBI Taxonomy" id="335842"/>
    <lineage>
        <taxon>Eukaryota</taxon>
        <taxon>Fungi</taxon>
        <taxon>Dikarya</taxon>
        <taxon>Ascomycota</taxon>
        <taxon>Pezizomycotina</taxon>
        <taxon>Sordariomycetes</taxon>
        <taxon>Xylariomycetidae</taxon>
        <taxon>Amphisphaeriales</taxon>
        <taxon>Apiosporaceae</taxon>
        <taxon>Apiospora</taxon>
    </lineage>
</organism>
<feature type="transmembrane region" description="Helical" evidence="1">
    <location>
        <begin position="171"/>
        <end position="204"/>
    </location>
</feature>
<name>A0ABR1VN68_9PEZI</name>
<keyword evidence="1" id="KW-1133">Transmembrane helix</keyword>
<protein>
    <submittedName>
        <fullName evidence="2">Uncharacterized protein</fullName>
    </submittedName>
</protein>
<feature type="transmembrane region" description="Helical" evidence="1">
    <location>
        <begin position="128"/>
        <end position="151"/>
    </location>
</feature>
<keyword evidence="3" id="KW-1185">Reference proteome</keyword>
<reference evidence="2 3" key="1">
    <citation type="submission" date="2023-01" db="EMBL/GenBank/DDBJ databases">
        <title>Analysis of 21 Apiospora genomes using comparative genomics revels a genus with tremendous synthesis potential of carbohydrate active enzymes and secondary metabolites.</title>
        <authorList>
            <person name="Sorensen T."/>
        </authorList>
    </citation>
    <scope>NUCLEOTIDE SEQUENCE [LARGE SCALE GENOMIC DNA]</scope>
    <source>
        <strain evidence="2 3">CBS 83171</strain>
    </source>
</reference>
<accession>A0ABR1VN68</accession>
<evidence type="ECO:0000256" key="1">
    <source>
        <dbReference type="SAM" id="Phobius"/>
    </source>
</evidence>
<sequence length="206" mass="22484">MAAVNDAGENVTVRASSRLGDLSGWLGNKVGTTKNWFKDAGSKTKASATKFGQAFKESWKKARGTTKDSLKRFGKAIEKGALSSVIWVGKVFGSPDPRESAGNLLGFAMGFAALKIGMTVIPSQLHQMVVFIFWKVAFVFSYMNILLAILLFHTTPAQEPLARAGTGFYYLFFYISYFATAVAIALRFFPMAWAAPLGIVVIVLNY</sequence>
<feature type="transmembrane region" description="Helical" evidence="1">
    <location>
        <begin position="101"/>
        <end position="121"/>
    </location>
</feature>
<dbReference type="Proteomes" id="UP001446871">
    <property type="component" value="Unassembled WGS sequence"/>
</dbReference>
<gene>
    <name evidence="2" type="ORF">PG996_006047</name>
</gene>
<dbReference type="EMBL" id="JAQQWM010000003">
    <property type="protein sequence ID" value="KAK8072699.1"/>
    <property type="molecule type" value="Genomic_DNA"/>
</dbReference>
<keyword evidence="1" id="KW-0812">Transmembrane</keyword>
<evidence type="ECO:0000313" key="3">
    <source>
        <dbReference type="Proteomes" id="UP001446871"/>
    </source>
</evidence>
<proteinExistence type="predicted"/>
<comment type="caution">
    <text evidence="2">The sequence shown here is derived from an EMBL/GenBank/DDBJ whole genome shotgun (WGS) entry which is preliminary data.</text>
</comment>
<keyword evidence="1" id="KW-0472">Membrane</keyword>